<dbReference type="PANTHER" id="PTHR20932">
    <property type="entry name" value="LYSM AND PUTATIVE PEPTIDOGLYCAN-BINDING DOMAIN-CONTAINING PROTEIN"/>
    <property type="match status" value="1"/>
</dbReference>
<sequence>MDPFKNVSLSPSSLTSSVALLDSSDEASDERTSFIRSAKSHRKYGSTTSGSSMNDSSSPSRYHPSCHMEHRVQPGETLAGIALRYQTTMEYLKRVNKMWTSDTLFLRDTLLVPCPVEDLTLGANGITRLVLEDETNRSVFPTLDTSCAEISPVFPEVSLSCMALQKKSDLARTSSTSSTSSTSIDYDKSIHDYLGDIDSQIKEAKSIAHKLQKSSDVLKSHPEVNNGSWPRSQQASSRLRHTAIVGGSRGKKSKSMYHHRERSQDEIFEL</sequence>
<dbReference type="SMART" id="SM00257">
    <property type="entry name" value="LysM"/>
    <property type="match status" value="1"/>
</dbReference>
<feature type="region of interest" description="Disordered" evidence="1">
    <location>
        <begin position="212"/>
        <end position="270"/>
    </location>
</feature>
<gene>
    <name evidence="3" type="primary">EOG090X0DPX</name>
</gene>
<dbReference type="EMBL" id="LR023038">
    <property type="protein sequence ID" value="SVE92657.1"/>
    <property type="molecule type" value="mRNA"/>
</dbReference>
<dbReference type="Pfam" id="PF01476">
    <property type="entry name" value="LysM"/>
    <property type="match status" value="1"/>
</dbReference>
<dbReference type="PROSITE" id="PS51782">
    <property type="entry name" value="LYSM"/>
    <property type="match status" value="1"/>
</dbReference>
<dbReference type="InterPro" id="IPR018392">
    <property type="entry name" value="LysM"/>
</dbReference>
<protein>
    <submittedName>
        <fullName evidence="3">EOG090X0DPX</fullName>
    </submittedName>
</protein>
<evidence type="ECO:0000256" key="1">
    <source>
        <dbReference type="SAM" id="MobiDB-lite"/>
    </source>
</evidence>
<dbReference type="AlphaFoldDB" id="A0A4Y7NJ97"/>
<dbReference type="InterPro" id="IPR036779">
    <property type="entry name" value="LysM_dom_sf"/>
</dbReference>
<reference evidence="3" key="1">
    <citation type="submission" date="2018-08" db="EMBL/GenBank/DDBJ databases">
        <authorList>
            <person name="Cornetti L."/>
        </authorList>
    </citation>
    <scope>NUCLEOTIDE SEQUENCE</scope>
    <source>
        <strain evidence="3">CH-H-2</strain>
    </source>
</reference>
<feature type="region of interest" description="Disordered" evidence="1">
    <location>
        <begin position="1"/>
        <end position="67"/>
    </location>
</feature>
<feature type="compositionally biased region" description="Low complexity" evidence="1">
    <location>
        <begin position="8"/>
        <end position="21"/>
    </location>
</feature>
<feature type="compositionally biased region" description="Polar residues" evidence="1">
    <location>
        <begin position="223"/>
        <end position="237"/>
    </location>
</feature>
<dbReference type="Gene3D" id="3.10.350.10">
    <property type="entry name" value="LysM domain"/>
    <property type="match status" value="1"/>
</dbReference>
<name>A0A4Y7NJ97_9CRUS</name>
<dbReference type="PANTHER" id="PTHR20932:SF8">
    <property type="entry name" value="LD22649P"/>
    <property type="match status" value="1"/>
</dbReference>
<dbReference type="CDD" id="cd00118">
    <property type="entry name" value="LysM"/>
    <property type="match status" value="1"/>
</dbReference>
<feature type="compositionally biased region" description="Basic residues" evidence="1">
    <location>
        <begin position="249"/>
        <end position="261"/>
    </location>
</feature>
<feature type="domain" description="LysM" evidence="2">
    <location>
        <begin position="68"/>
        <end position="112"/>
    </location>
</feature>
<accession>A0A4Y7NJ97</accession>
<feature type="compositionally biased region" description="Low complexity" evidence="1">
    <location>
        <begin position="46"/>
        <end position="60"/>
    </location>
</feature>
<organism evidence="3">
    <name type="scientific">Megafenestra aurita</name>
    <dbReference type="NCBI Taxonomy" id="2291010"/>
    <lineage>
        <taxon>Eukaryota</taxon>
        <taxon>Metazoa</taxon>
        <taxon>Ecdysozoa</taxon>
        <taxon>Arthropoda</taxon>
        <taxon>Crustacea</taxon>
        <taxon>Branchiopoda</taxon>
        <taxon>Diplostraca</taxon>
        <taxon>Cladocera</taxon>
        <taxon>Anomopoda</taxon>
        <taxon>Daphniidae</taxon>
        <taxon>Megafenestra</taxon>
    </lineage>
</organism>
<dbReference type="InterPro" id="IPR045030">
    <property type="entry name" value="LYSM1-4"/>
</dbReference>
<evidence type="ECO:0000259" key="2">
    <source>
        <dbReference type="PROSITE" id="PS51782"/>
    </source>
</evidence>
<dbReference type="SUPFAM" id="SSF54106">
    <property type="entry name" value="LysM domain"/>
    <property type="match status" value="1"/>
</dbReference>
<evidence type="ECO:0000313" key="3">
    <source>
        <dbReference type="EMBL" id="SVE92657.1"/>
    </source>
</evidence>
<proteinExistence type="evidence at transcript level"/>